<dbReference type="SMART" id="SM00175">
    <property type="entry name" value="RAB"/>
    <property type="match status" value="1"/>
</dbReference>
<dbReference type="OrthoDB" id="10020961at2759"/>
<dbReference type="InterPro" id="IPR001806">
    <property type="entry name" value="Small_GTPase"/>
</dbReference>
<gene>
    <name evidence="18" type="ORF">HG535_0E02250</name>
</gene>
<evidence type="ECO:0000313" key="18">
    <source>
        <dbReference type="EMBL" id="QLG73141.1"/>
    </source>
</evidence>
<evidence type="ECO:0000256" key="13">
    <source>
        <dbReference type="ARBA" id="ARBA00023134"/>
    </source>
</evidence>
<dbReference type="InterPro" id="IPR018247">
    <property type="entry name" value="EF_Hand_1_Ca_BS"/>
</dbReference>
<dbReference type="Pfam" id="PF08355">
    <property type="entry name" value="EF_assoc_1"/>
    <property type="match status" value="1"/>
</dbReference>
<evidence type="ECO:0000256" key="6">
    <source>
        <dbReference type="ARBA" id="ARBA00022737"/>
    </source>
</evidence>
<reference evidence="18 19" key="1">
    <citation type="submission" date="2020-07" db="EMBL/GenBank/DDBJ databases">
        <title>The yeast mating-type switching endonuclease HO is a domesticated member of an unorthodox homing genetic element family.</title>
        <authorList>
            <person name="Coughlan A.Y."/>
            <person name="Lombardi L."/>
            <person name="Braun-Galleani S."/>
            <person name="Martos A.R."/>
            <person name="Galeote V."/>
            <person name="Bigey F."/>
            <person name="Dequin S."/>
            <person name="Byrne K.P."/>
            <person name="Wolfe K.H."/>
        </authorList>
    </citation>
    <scope>NUCLEOTIDE SEQUENCE [LARGE SCALE GENOMIC DNA]</scope>
    <source>
        <strain evidence="18 19">NRRL Y-6702</strain>
    </source>
</reference>
<dbReference type="Gene3D" id="3.40.50.300">
    <property type="entry name" value="P-loop containing nucleotide triphosphate hydrolases"/>
    <property type="match status" value="2"/>
</dbReference>
<accession>A0A7H9B3A7</accession>
<dbReference type="FunFam" id="3.40.50.300:FF:000553">
    <property type="entry name" value="Mitochondrial Rho GTPase"/>
    <property type="match status" value="1"/>
</dbReference>
<dbReference type="SMART" id="SM00173">
    <property type="entry name" value="RAS"/>
    <property type="match status" value="1"/>
</dbReference>
<dbReference type="CDD" id="cd01892">
    <property type="entry name" value="Miro2"/>
    <property type="match status" value="1"/>
</dbReference>
<evidence type="ECO:0000256" key="1">
    <source>
        <dbReference type="ARBA" id="ARBA00003481"/>
    </source>
</evidence>
<name>A0A7H9B3A7_ZYGMR</name>
<dbReference type="RefSeq" id="XP_037144868.1">
    <property type="nucleotide sequence ID" value="XM_037288973.1"/>
</dbReference>
<keyword evidence="7 15" id="KW-0547">Nucleotide-binding</keyword>
<dbReference type="InterPro" id="IPR027417">
    <property type="entry name" value="P-loop_NTPase"/>
</dbReference>
<dbReference type="GO" id="GO:0005525">
    <property type="term" value="F:GTP binding"/>
    <property type="evidence" value="ECO:0007669"/>
    <property type="project" value="UniProtKB-KW"/>
</dbReference>
<dbReference type="PRINTS" id="PR00449">
    <property type="entry name" value="RASTRNSFRMNG"/>
</dbReference>
<dbReference type="Proteomes" id="UP000509704">
    <property type="component" value="Chromosome 5"/>
</dbReference>
<dbReference type="PIRSF" id="PIRSF037488">
    <property type="entry name" value="Mt_Rho_GTPase"/>
    <property type="match status" value="1"/>
</dbReference>
<dbReference type="SUPFAM" id="SSF52540">
    <property type="entry name" value="P-loop containing nucleoside triphosphate hydrolases"/>
    <property type="match status" value="2"/>
</dbReference>
<dbReference type="AlphaFoldDB" id="A0A7H9B3A7"/>
<dbReference type="GO" id="GO:0005509">
    <property type="term" value="F:calcium ion binding"/>
    <property type="evidence" value="ECO:0007669"/>
    <property type="project" value="InterPro"/>
</dbReference>
<keyword evidence="19" id="KW-1185">Reference proteome</keyword>
<evidence type="ECO:0000256" key="3">
    <source>
        <dbReference type="ARBA" id="ARBA00007981"/>
    </source>
</evidence>
<feature type="domain" description="Miro" evidence="17">
    <location>
        <begin position="3"/>
        <end position="178"/>
    </location>
</feature>
<proteinExistence type="inferred from homology"/>
<evidence type="ECO:0000313" key="19">
    <source>
        <dbReference type="Proteomes" id="UP000509704"/>
    </source>
</evidence>
<keyword evidence="14 15" id="KW-0472">Membrane</keyword>
<evidence type="ECO:0000256" key="9">
    <source>
        <dbReference type="ARBA" id="ARBA00022801"/>
    </source>
</evidence>
<evidence type="ECO:0000256" key="4">
    <source>
        <dbReference type="ARBA" id="ARBA00022692"/>
    </source>
</evidence>
<evidence type="ECO:0000256" key="14">
    <source>
        <dbReference type="ARBA" id="ARBA00023136"/>
    </source>
</evidence>
<evidence type="ECO:0000256" key="10">
    <source>
        <dbReference type="ARBA" id="ARBA00022837"/>
    </source>
</evidence>
<feature type="domain" description="Miro" evidence="17">
    <location>
        <begin position="439"/>
        <end position="604"/>
    </location>
</feature>
<dbReference type="GO" id="GO:0007005">
    <property type="term" value="P:mitochondrion organization"/>
    <property type="evidence" value="ECO:0007669"/>
    <property type="project" value="InterPro"/>
</dbReference>
<comment type="function">
    <text evidence="1 15">Mitochondrial GTPase involved in mitochondrial trafficking. Probably involved in control of anterograde transport of mitochondria and their subcellular distribution.</text>
</comment>
<protein>
    <recommendedName>
        <fullName evidence="15">Mitochondrial Rho GTPase</fullName>
        <ecNumber evidence="15">3.6.5.-</ecNumber>
    </recommendedName>
</protein>
<evidence type="ECO:0000256" key="16">
    <source>
        <dbReference type="SAM" id="Phobius"/>
    </source>
</evidence>
<dbReference type="SMART" id="SM00174">
    <property type="entry name" value="RHO"/>
    <property type="match status" value="1"/>
</dbReference>
<dbReference type="InterPro" id="IPR020860">
    <property type="entry name" value="MIRO_dom"/>
</dbReference>
<keyword evidence="9 15" id="KW-0378">Hydrolase</keyword>
<keyword evidence="10 15" id="KW-0106">Calcium</keyword>
<keyword evidence="13 15" id="KW-0342">GTP-binding</keyword>
<feature type="transmembrane region" description="Helical" evidence="16">
    <location>
        <begin position="626"/>
        <end position="645"/>
    </location>
</feature>
<keyword evidence="12 15" id="KW-0496">Mitochondrion</keyword>
<evidence type="ECO:0000256" key="2">
    <source>
        <dbReference type="ARBA" id="ARBA00004200"/>
    </source>
</evidence>
<dbReference type="InterPro" id="IPR013566">
    <property type="entry name" value="EF_hand_assoc_1"/>
</dbReference>
<dbReference type="SUPFAM" id="SSF47473">
    <property type="entry name" value="EF-hand"/>
    <property type="match status" value="1"/>
</dbReference>
<sequence length="655" mass="74950">MAKETIRVVLCGDNGVGKSTLIASLAKDRFIPNLQEVLPLVTIPRDFSSSPYSPKNTILVDTSNNDPAELQRELKSADVIWLVYSDHESYERVSLYWMMTFRSLGLNIPVILCKNKCDEYEDSTSLTELDTQDTRTEDEEFIPILMEFKEVDTCIKTSARTHFNVNQVFYLCQRSITHPIAPLFDARVGELKPLVILALKRIFFLCDNDQDDCLNDDELYALQKKCFDRSIDVNELRFIKQTLSDISGPSQEYAGCNLYIPNKGLTKYGFLVLNKIYAEKGRHETTWGILRAFQYTDSLSIQDKVLFPKLNVPETCSIELSPKGYRFLVDLFLRFDRDNDGGLNDKELNILFKSTPGVPKLWSATNFPYSTVVSNRGFITLQGWLAQWSMTTFLDYKITTAYLIYFGFQEDARLLLQITKSRKMRRRIGRLYRSPVTDRKVFNCFILGKPKSGKSALLESFLGRSFSDLYSPTLRPQIAVNSLELKGGKQYYLIMQELGEQESVILENKDKLKSCDVLCLTYDSSDPESFSYLVELFEKYHYLMDSPVIFVALKADLDKVQQRCHIQPDEFTEQLNLSHPLHISSTWLTSLNELCMKLTEAALFPGKHTPGFPQETDTQNADYRQTAMVVASAVGFVALLSFTLVKVMRPSKYSD</sequence>
<evidence type="ECO:0000256" key="12">
    <source>
        <dbReference type="ARBA" id="ARBA00023128"/>
    </source>
</evidence>
<evidence type="ECO:0000256" key="5">
    <source>
        <dbReference type="ARBA" id="ARBA00022723"/>
    </source>
</evidence>
<evidence type="ECO:0000259" key="17">
    <source>
        <dbReference type="PROSITE" id="PS51423"/>
    </source>
</evidence>
<dbReference type="GO" id="GO:0007264">
    <property type="term" value="P:small GTPase-mediated signal transduction"/>
    <property type="evidence" value="ECO:0007669"/>
    <property type="project" value="InterPro"/>
</dbReference>
<dbReference type="Pfam" id="PF08356">
    <property type="entry name" value="EF_assoc_2"/>
    <property type="match status" value="1"/>
</dbReference>
<dbReference type="InterPro" id="IPR013567">
    <property type="entry name" value="EF_hand_assoc_2"/>
</dbReference>
<dbReference type="EMBL" id="CP058608">
    <property type="protein sequence ID" value="QLG73141.1"/>
    <property type="molecule type" value="Genomic_DNA"/>
</dbReference>
<organism evidence="18 19">
    <name type="scientific">Zygotorulaspora mrakii</name>
    <name type="common">Zygosaccharomyces mrakii</name>
    <dbReference type="NCBI Taxonomy" id="42260"/>
    <lineage>
        <taxon>Eukaryota</taxon>
        <taxon>Fungi</taxon>
        <taxon>Dikarya</taxon>
        <taxon>Ascomycota</taxon>
        <taxon>Saccharomycotina</taxon>
        <taxon>Saccharomycetes</taxon>
        <taxon>Saccharomycetales</taxon>
        <taxon>Saccharomycetaceae</taxon>
        <taxon>Zygotorulaspora</taxon>
    </lineage>
</organism>
<evidence type="ECO:0000256" key="15">
    <source>
        <dbReference type="PIRNR" id="PIRNR037488"/>
    </source>
</evidence>
<evidence type="ECO:0000256" key="11">
    <source>
        <dbReference type="ARBA" id="ARBA00022989"/>
    </source>
</evidence>
<keyword evidence="4 16" id="KW-0812">Transmembrane</keyword>
<keyword evidence="8 15" id="KW-1000">Mitochondrion outer membrane</keyword>
<keyword evidence="5" id="KW-0479">Metal-binding</keyword>
<dbReference type="InterPro" id="IPR003578">
    <property type="entry name" value="Small_GTPase_Rho"/>
</dbReference>
<keyword evidence="11 16" id="KW-1133">Transmembrane helix</keyword>
<evidence type="ECO:0000256" key="7">
    <source>
        <dbReference type="ARBA" id="ARBA00022741"/>
    </source>
</evidence>
<comment type="subcellular location">
    <subcellularLocation>
        <location evidence="2 15">Mitochondrion outer membrane</location>
        <topology evidence="2 15">Single-pass type IV membrane protein</topology>
    </subcellularLocation>
</comment>
<dbReference type="EC" id="3.6.5.-" evidence="15"/>
<dbReference type="InterPro" id="IPR011992">
    <property type="entry name" value="EF-hand-dom_pair"/>
</dbReference>
<dbReference type="Pfam" id="PF00071">
    <property type="entry name" value="Ras"/>
    <property type="match status" value="2"/>
</dbReference>
<dbReference type="GeneID" id="59236883"/>
<dbReference type="InterPro" id="IPR021181">
    <property type="entry name" value="Miro"/>
</dbReference>
<dbReference type="Gene3D" id="1.10.238.10">
    <property type="entry name" value="EF-hand"/>
    <property type="match status" value="2"/>
</dbReference>
<dbReference type="GO" id="GO:0032865">
    <property type="term" value="C:ERMES complex"/>
    <property type="evidence" value="ECO:0007669"/>
    <property type="project" value="UniProtKB-ARBA"/>
</dbReference>
<dbReference type="PANTHER" id="PTHR24072">
    <property type="entry name" value="RHO FAMILY GTPASE"/>
    <property type="match status" value="1"/>
</dbReference>
<comment type="similarity">
    <text evidence="3 15">Belongs to the mitochondrial Rho GTPase family.</text>
</comment>
<dbReference type="KEGG" id="zmk:HG535_0E02250"/>
<dbReference type="GO" id="GO:0003924">
    <property type="term" value="F:GTPase activity"/>
    <property type="evidence" value="ECO:0007669"/>
    <property type="project" value="InterPro"/>
</dbReference>
<keyword evidence="6" id="KW-0677">Repeat</keyword>
<dbReference type="PROSITE" id="PS00018">
    <property type="entry name" value="EF_HAND_1"/>
    <property type="match status" value="1"/>
</dbReference>
<evidence type="ECO:0000256" key="8">
    <source>
        <dbReference type="ARBA" id="ARBA00022787"/>
    </source>
</evidence>
<dbReference type="PROSITE" id="PS51423">
    <property type="entry name" value="MIRO"/>
    <property type="match status" value="2"/>
</dbReference>